<organism evidence="1 2">
    <name type="scientific">Candidatus Tanganyikabacteria bacterium</name>
    <dbReference type="NCBI Taxonomy" id="2961651"/>
    <lineage>
        <taxon>Bacteria</taxon>
        <taxon>Bacillati</taxon>
        <taxon>Candidatus Sericytochromatia</taxon>
        <taxon>Candidatus Tanganyikabacteria</taxon>
    </lineage>
</organism>
<reference evidence="1 2" key="1">
    <citation type="submission" date="2019-03" db="EMBL/GenBank/DDBJ databases">
        <title>Lake Tanganyika Metagenome-Assembled Genomes (MAGs).</title>
        <authorList>
            <person name="Tran P."/>
        </authorList>
    </citation>
    <scope>NUCLEOTIDE SEQUENCE [LARGE SCALE GENOMIC DNA]</scope>
    <source>
        <strain evidence="1">K_DeepCast_65m_m2_236</strain>
    </source>
</reference>
<accession>A0A938BIX0</accession>
<evidence type="ECO:0000313" key="1">
    <source>
        <dbReference type="EMBL" id="MBM3274757.1"/>
    </source>
</evidence>
<comment type="caution">
    <text evidence="1">The sequence shown here is derived from an EMBL/GenBank/DDBJ whole genome shotgun (WGS) entry which is preliminary data.</text>
</comment>
<proteinExistence type="predicted"/>
<protein>
    <submittedName>
        <fullName evidence="1">Uncharacterized protein</fullName>
    </submittedName>
</protein>
<evidence type="ECO:0000313" key="2">
    <source>
        <dbReference type="Proteomes" id="UP000703893"/>
    </source>
</evidence>
<dbReference type="EMBL" id="VGJX01000318">
    <property type="protein sequence ID" value="MBM3274757.1"/>
    <property type="molecule type" value="Genomic_DNA"/>
</dbReference>
<gene>
    <name evidence="1" type="ORF">FJZ00_06370</name>
</gene>
<feature type="non-terminal residue" evidence="1">
    <location>
        <position position="49"/>
    </location>
</feature>
<name>A0A938BIX0_9BACT</name>
<dbReference type="Proteomes" id="UP000703893">
    <property type="component" value="Unassembled WGS sequence"/>
</dbReference>
<dbReference type="AlphaFoldDB" id="A0A938BIX0"/>
<sequence length="49" mass="5272">MGNTTLGLFGGYGKGSLKLRISTCSVAVIERDLDIRGHSLALDFDTERS</sequence>